<evidence type="ECO:0000256" key="3">
    <source>
        <dbReference type="ARBA" id="ARBA00022622"/>
    </source>
</evidence>
<dbReference type="Proteomes" id="UP000799538">
    <property type="component" value="Unassembled WGS sequence"/>
</dbReference>
<name>A0A6A6GNF5_9PEZI</name>
<comment type="subcellular location">
    <subcellularLocation>
        <location evidence="1">Cell membrane</location>
        <topology evidence="1">Lipid-anchor</topology>
        <topology evidence="1">GPI-anchor</topology>
    </subcellularLocation>
</comment>
<keyword evidence="5" id="KW-0472">Membrane</keyword>
<accession>A0A6A6GNF5</accession>
<feature type="region of interest" description="Disordered" evidence="8">
    <location>
        <begin position="151"/>
        <end position="218"/>
    </location>
</feature>
<feature type="compositionally biased region" description="Low complexity" evidence="8">
    <location>
        <begin position="194"/>
        <end position="218"/>
    </location>
</feature>
<evidence type="ECO:0000256" key="7">
    <source>
        <dbReference type="ARBA" id="ARBA00023288"/>
    </source>
</evidence>
<sequence length="242" mass="24778">MKQFAVLAGLAPLAAAHWELVYPAQRQTGNEDTMPSFPCGGVDTVSSNRTRFPISGAPIQLNMGHTEYNVQVLMALGNEPGSAFNYVLVPTFTEEGPDNFCIGAGTLQFPEGLNITDGTNATIQVVTNGDSGGGLYNCADVTFTSTPLTTEEYGRNCQNSTGVETRPLEGAARNANETSSGHSHGGDDDDDDSSSGSANSTTNSTSSSAGSTTSSSSGLASQATLASWGMAAMGIAAGVMAL</sequence>
<evidence type="ECO:0000256" key="2">
    <source>
        <dbReference type="ARBA" id="ARBA00022475"/>
    </source>
</evidence>
<dbReference type="AlphaFoldDB" id="A0A6A6GNF5"/>
<evidence type="ECO:0000256" key="1">
    <source>
        <dbReference type="ARBA" id="ARBA00004609"/>
    </source>
</evidence>
<dbReference type="InterPro" id="IPR046936">
    <property type="entry name" value="BIM1-like"/>
</dbReference>
<feature type="signal peptide" evidence="9">
    <location>
        <begin position="1"/>
        <end position="16"/>
    </location>
</feature>
<keyword evidence="6" id="KW-0325">Glycoprotein</keyword>
<evidence type="ECO:0000256" key="9">
    <source>
        <dbReference type="SAM" id="SignalP"/>
    </source>
</evidence>
<proteinExistence type="predicted"/>
<evidence type="ECO:0000256" key="8">
    <source>
        <dbReference type="SAM" id="MobiDB-lite"/>
    </source>
</evidence>
<keyword evidence="4 9" id="KW-0732">Signal</keyword>
<dbReference type="PANTHER" id="PTHR34992">
    <property type="entry name" value="HYPHAL ANASTAMOSIS-7 PROTEIN"/>
    <property type="match status" value="1"/>
</dbReference>
<gene>
    <name evidence="11" type="ORF">BDZ85DRAFT_254030</name>
</gene>
<organism evidence="11 12">
    <name type="scientific">Elsinoe ampelina</name>
    <dbReference type="NCBI Taxonomy" id="302913"/>
    <lineage>
        <taxon>Eukaryota</taxon>
        <taxon>Fungi</taxon>
        <taxon>Dikarya</taxon>
        <taxon>Ascomycota</taxon>
        <taxon>Pezizomycotina</taxon>
        <taxon>Dothideomycetes</taxon>
        <taxon>Dothideomycetidae</taxon>
        <taxon>Myriangiales</taxon>
        <taxon>Elsinoaceae</taxon>
        <taxon>Elsinoe</taxon>
    </lineage>
</organism>
<evidence type="ECO:0000259" key="10">
    <source>
        <dbReference type="Pfam" id="PF20238"/>
    </source>
</evidence>
<evidence type="ECO:0000313" key="12">
    <source>
        <dbReference type="Proteomes" id="UP000799538"/>
    </source>
</evidence>
<dbReference type="EMBL" id="ML992501">
    <property type="protein sequence ID" value="KAF2227276.1"/>
    <property type="molecule type" value="Genomic_DNA"/>
</dbReference>
<dbReference type="GO" id="GO:0005886">
    <property type="term" value="C:plasma membrane"/>
    <property type="evidence" value="ECO:0007669"/>
    <property type="project" value="UniProtKB-SubCell"/>
</dbReference>
<reference evidence="12" key="1">
    <citation type="journal article" date="2020" name="Stud. Mycol.">
        <title>101 Dothideomycetes genomes: A test case for predicting lifestyles and emergence of pathogens.</title>
        <authorList>
            <person name="Haridas S."/>
            <person name="Albert R."/>
            <person name="Binder M."/>
            <person name="Bloem J."/>
            <person name="LaButti K."/>
            <person name="Salamov A."/>
            <person name="Andreopoulos B."/>
            <person name="Baker S."/>
            <person name="Barry K."/>
            <person name="Bills G."/>
            <person name="Bluhm B."/>
            <person name="Cannon C."/>
            <person name="Castanera R."/>
            <person name="Culley D."/>
            <person name="Daum C."/>
            <person name="Ezra D."/>
            <person name="Gonzalez J."/>
            <person name="Henrissat B."/>
            <person name="Kuo A."/>
            <person name="Liang C."/>
            <person name="Lipzen A."/>
            <person name="Lutzoni F."/>
            <person name="Magnuson J."/>
            <person name="Mondo S."/>
            <person name="Nolan M."/>
            <person name="Ohm R."/>
            <person name="Pangilinan J."/>
            <person name="Park H.-J."/>
            <person name="Ramirez L."/>
            <person name="Alfaro M."/>
            <person name="Sun H."/>
            <person name="Tritt A."/>
            <person name="Yoshinaga Y."/>
            <person name="Zwiers L.-H."/>
            <person name="Turgeon B."/>
            <person name="Goodwin S."/>
            <person name="Spatafora J."/>
            <person name="Crous P."/>
            <person name="Grigoriev I."/>
        </authorList>
    </citation>
    <scope>NUCLEOTIDE SEQUENCE [LARGE SCALE GENOMIC DNA]</scope>
    <source>
        <strain evidence="12">CECT 20119</strain>
    </source>
</reference>
<dbReference type="OrthoDB" id="2146436at2759"/>
<evidence type="ECO:0000256" key="4">
    <source>
        <dbReference type="ARBA" id="ARBA00022729"/>
    </source>
</evidence>
<evidence type="ECO:0000313" key="11">
    <source>
        <dbReference type="EMBL" id="KAF2227276.1"/>
    </source>
</evidence>
<keyword evidence="12" id="KW-1185">Reference proteome</keyword>
<evidence type="ECO:0000256" key="5">
    <source>
        <dbReference type="ARBA" id="ARBA00023136"/>
    </source>
</evidence>
<evidence type="ECO:0000256" key="6">
    <source>
        <dbReference type="ARBA" id="ARBA00023180"/>
    </source>
</evidence>
<protein>
    <recommendedName>
        <fullName evidence="10">Copper acquisition factor BIM1-like domain-containing protein</fullName>
    </recommendedName>
</protein>
<dbReference type="GO" id="GO:0098552">
    <property type="term" value="C:side of membrane"/>
    <property type="evidence" value="ECO:0007669"/>
    <property type="project" value="UniProtKB-KW"/>
</dbReference>
<dbReference type="Pfam" id="PF20238">
    <property type="entry name" value="BIM1-like_dom"/>
    <property type="match status" value="1"/>
</dbReference>
<keyword evidence="2" id="KW-1003">Cell membrane</keyword>
<dbReference type="PANTHER" id="PTHR34992:SF1">
    <property type="entry name" value="COPPER ACQUISITION FACTOR BIM1-LIKE DOMAIN-CONTAINING PROTEIN"/>
    <property type="match status" value="1"/>
</dbReference>
<dbReference type="CDD" id="cd21176">
    <property type="entry name" value="LPMO_auxiliary-like"/>
    <property type="match status" value="1"/>
</dbReference>
<keyword evidence="3" id="KW-0336">GPI-anchor</keyword>
<keyword evidence="7" id="KW-0449">Lipoprotein</keyword>
<feature type="chain" id="PRO_5025465005" description="Copper acquisition factor BIM1-like domain-containing protein" evidence="9">
    <location>
        <begin position="17"/>
        <end position="242"/>
    </location>
</feature>
<dbReference type="InterPro" id="IPR046530">
    <property type="entry name" value="BIM1-like_dom"/>
</dbReference>
<feature type="domain" description="Copper acquisition factor BIM1-like" evidence="10">
    <location>
        <begin position="16"/>
        <end position="162"/>
    </location>
</feature>